<dbReference type="InterPro" id="IPR036034">
    <property type="entry name" value="PDZ_sf"/>
</dbReference>
<dbReference type="Proteomes" id="UP000290174">
    <property type="component" value="Unassembled WGS sequence"/>
</dbReference>
<comment type="similarity">
    <text evidence="1">Belongs to the peptidase S1C family.</text>
</comment>
<dbReference type="PANTHER" id="PTHR22939:SF129">
    <property type="entry name" value="SERINE PROTEASE HTRA2, MITOCHONDRIAL"/>
    <property type="match status" value="1"/>
</dbReference>
<dbReference type="GO" id="GO:0006508">
    <property type="term" value="P:proteolysis"/>
    <property type="evidence" value="ECO:0007669"/>
    <property type="project" value="UniProtKB-KW"/>
</dbReference>
<evidence type="ECO:0000259" key="6">
    <source>
        <dbReference type="PROSITE" id="PS50106"/>
    </source>
</evidence>
<dbReference type="Pfam" id="PF13365">
    <property type="entry name" value="Trypsin_2"/>
    <property type="match status" value="1"/>
</dbReference>
<feature type="region of interest" description="Disordered" evidence="5">
    <location>
        <begin position="121"/>
        <end position="164"/>
    </location>
</feature>
<organism evidence="7 8">
    <name type="scientific">Bradyrhizobium zhanjiangense</name>
    <dbReference type="NCBI Taxonomy" id="1325107"/>
    <lineage>
        <taxon>Bacteria</taxon>
        <taxon>Pseudomonadati</taxon>
        <taxon>Pseudomonadota</taxon>
        <taxon>Alphaproteobacteria</taxon>
        <taxon>Hyphomicrobiales</taxon>
        <taxon>Nitrobacteraceae</taxon>
        <taxon>Bradyrhizobium</taxon>
    </lineage>
</organism>
<evidence type="ECO:0000256" key="2">
    <source>
        <dbReference type="ARBA" id="ARBA00022670"/>
    </source>
</evidence>
<protein>
    <submittedName>
        <fullName evidence="7">PDZ domain-containing protein</fullName>
    </submittedName>
</protein>
<name>A0A4Q0QIS2_9BRAD</name>
<evidence type="ECO:0000256" key="1">
    <source>
        <dbReference type="ARBA" id="ARBA00010541"/>
    </source>
</evidence>
<proteinExistence type="inferred from homology"/>
<keyword evidence="4" id="KW-0720">Serine protease</keyword>
<dbReference type="PRINTS" id="PR00834">
    <property type="entry name" value="PROTEASES2C"/>
</dbReference>
<keyword evidence="3" id="KW-0378">Hydrolase</keyword>
<dbReference type="Pfam" id="PF13180">
    <property type="entry name" value="PDZ_2"/>
    <property type="match status" value="1"/>
</dbReference>
<dbReference type="InterPro" id="IPR001478">
    <property type="entry name" value="PDZ"/>
</dbReference>
<dbReference type="SUPFAM" id="SSF50494">
    <property type="entry name" value="Trypsin-like serine proteases"/>
    <property type="match status" value="1"/>
</dbReference>
<comment type="caution">
    <text evidence="7">The sequence shown here is derived from an EMBL/GenBank/DDBJ whole genome shotgun (WGS) entry which is preliminary data.</text>
</comment>
<dbReference type="PROSITE" id="PS50106">
    <property type="entry name" value="PDZ"/>
    <property type="match status" value="1"/>
</dbReference>
<dbReference type="Gene3D" id="2.40.10.120">
    <property type="match status" value="1"/>
</dbReference>
<evidence type="ECO:0000256" key="3">
    <source>
        <dbReference type="ARBA" id="ARBA00022801"/>
    </source>
</evidence>
<evidence type="ECO:0000256" key="5">
    <source>
        <dbReference type="SAM" id="MobiDB-lite"/>
    </source>
</evidence>
<dbReference type="AlphaFoldDB" id="A0A4Q0QIS2"/>
<evidence type="ECO:0000313" key="8">
    <source>
        <dbReference type="Proteomes" id="UP000290174"/>
    </source>
</evidence>
<dbReference type="PANTHER" id="PTHR22939">
    <property type="entry name" value="SERINE PROTEASE FAMILY S1C HTRA-RELATED"/>
    <property type="match status" value="1"/>
</dbReference>
<dbReference type="InterPro" id="IPR009003">
    <property type="entry name" value="Peptidase_S1_PA"/>
</dbReference>
<dbReference type="GO" id="GO:0004252">
    <property type="term" value="F:serine-type endopeptidase activity"/>
    <property type="evidence" value="ECO:0007669"/>
    <property type="project" value="InterPro"/>
</dbReference>
<dbReference type="InterPro" id="IPR001940">
    <property type="entry name" value="Peptidase_S1C"/>
</dbReference>
<accession>A0A4Q0QIS2</accession>
<evidence type="ECO:0000256" key="4">
    <source>
        <dbReference type="ARBA" id="ARBA00022825"/>
    </source>
</evidence>
<feature type="domain" description="PDZ" evidence="6">
    <location>
        <begin position="341"/>
        <end position="425"/>
    </location>
</feature>
<dbReference type="EMBL" id="RKMK01000024">
    <property type="protein sequence ID" value="RXG91944.1"/>
    <property type="molecule type" value="Genomic_DNA"/>
</dbReference>
<dbReference type="SUPFAM" id="SSF50156">
    <property type="entry name" value="PDZ domain-like"/>
    <property type="match status" value="1"/>
</dbReference>
<evidence type="ECO:0000313" key="7">
    <source>
        <dbReference type="EMBL" id="RXG91944.1"/>
    </source>
</evidence>
<keyword evidence="2" id="KW-0645">Protease</keyword>
<sequence length="448" mass="46508">MAFDIWTFARANILVARFEARPARQVQHTMGTRMKIEIAFRALNLRYHRASANCGAAVAALATISAAVAQPISTHHGSNPAVSPEGAIHLIRDVASPNGPNSLADVAERVQPAVIGVISRSAGSKQLMPGPPFDDVPDEDAPEDQPGKGSPGPNGLDPRNGSNARQSIAMGSGFFISPDGYAVTNSHVVRDNDTAAILTSDKKTYPAKVVGRDSLSDLALIKVDGRTDFGYVKMAEQSPRVGDWVLTVGNPFGLGGTVTAGIVSAREREIENGPSEGFIQIDAPINSGDSGGPSLNTNGEVIGVNSMIFSLSGGWSGVAFAIPADTVRSVIPQLREKGTVTRGSMGAEVQSVTPEIADSLGADNLHGAIIANVQQNGPAAKAGLRSGDVVTSVDGQSIKSATELTKKVHAMAPGSTIQLAMVRAGNHSSLNVTLGQLPHEPQQSQSGK</sequence>
<dbReference type="SMART" id="SM00228">
    <property type="entry name" value="PDZ"/>
    <property type="match status" value="1"/>
</dbReference>
<reference evidence="7 8" key="1">
    <citation type="submission" date="2018-11" db="EMBL/GenBank/DDBJ databases">
        <title>Bradyrhizobium sp. nov., isolated from effective nodules of peanut in China.</title>
        <authorList>
            <person name="Li Y."/>
        </authorList>
    </citation>
    <scope>NUCLEOTIDE SEQUENCE [LARGE SCALE GENOMIC DNA]</scope>
    <source>
        <strain evidence="7 8">CCBAU 51770</strain>
    </source>
</reference>
<gene>
    <name evidence="7" type="ORF">EAS61_23640</name>
</gene>
<dbReference type="Gene3D" id="2.30.42.10">
    <property type="match status" value="1"/>
</dbReference>